<evidence type="ECO:0000313" key="9">
    <source>
        <dbReference type="EMBL" id="EST48337.1"/>
    </source>
</evidence>
<comment type="subcellular location">
    <subcellularLocation>
        <location evidence="1">Membrane</location>
        <topology evidence="1">Peripheral membrane protein</topology>
    </subcellularLocation>
</comment>
<evidence type="ECO:0000313" key="11">
    <source>
        <dbReference type="Proteomes" id="UP000018208"/>
    </source>
</evidence>
<evidence type="ECO:0000256" key="5">
    <source>
        <dbReference type="ARBA" id="ARBA00022927"/>
    </source>
</evidence>
<dbReference type="VEuPathDB" id="GiardiaDB:SS50377_23944"/>
<dbReference type="Gene3D" id="1.25.40.10">
    <property type="entry name" value="Tetratricopeptide repeat domain"/>
    <property type="match status" value="1"/>
</dbReference>
<evidence type="ECO:0000256" key="4">
    <source>
        <dbReference type="ARBA" id="ARBA00022892"/>
    </source>
</evidence>
<evidence type="ECO:0000313" key="10">
    <source>
        <dbReference type="EMBL" id="KAH0574009.1"/>
    </source>
</evidence>
<dbReference type="PANTHER" id="PTHR13768:SF2">
    <property type="entry name" value="GAMMA-SOLUBLE NSF ATTACHMENT PROTEIN"/>
    <property type="match status" value="1"/>
</dbReference>
<dbReference type="OrthoDB" id="9984275at2759"/>
<dbReference type="Proteomes" id="UP000018208">
    <property type="component" value="Unassembled WGS sequence"/>
</dbReference>
<accession>V6LUN3</accession>
<dbReference type="PANTHER" id="PTHR13768">
    <property type="entry name" value="SOLUBLE NSF ATTACHMENT PROTEIN SNAP"/>
    <property type="match status" value="1"/>
</dbReference>
<evidence type="ECO:0000256" key="1">
    <source>
        <dbReference type="ARBA" id="ARBA00004170"/>
    </source>
</evidence>
<organism evidence="9">
    <name type="scientific">Spironucleus salmonicida</name>
    <dbReference type="NCBI Taxonomy" id="348837"/>
    <lineage>
        <taxon>Eukaryota</taxon>
        <taxon>Metamonada</taxon>
        <taxon>Diplomonadida</taxon>
        <taxon>Hexamitidae</taxon>
        <taxon>Hexamitinae</taxon>
        <taxon>Spironucleus</taxon>
    </lineage>
</organism>
<evidence type="ECO:0000256" key="8">
    <source>
        <dbReference type="ARBA" id="ARBA00042485"/>
    </source>
</evidence>
<dbReference type="GO" id="GO:0005774">
    <property type="term" value="C:vacuolar membrane"/>
    <property type="evidence" value="ECO:0007669"/>
    <property type="project" value="TreeGrafter"/>
</dbReference>
<comment type="similarity">
    <text evidence="2">Belongs to the SNAP family.</text>
</comment>
<keyword evidence="11" id="KW-1185">Reference proteome</keyword>
<evidence type="ECO:0000256" key="6">
    <source>
        <dbReference type="ARBA" id="ARBA00023136"/>
    </source>
</evidence>
<name>V6LUN3_9EUKA</name>
<evidence type="ECO:0000256" key="2">
    <source>
        <dbReference type="ARBA" id="ARBA00010050"/>
    </source>
</evidence>
<reference evidence="9 10" key="1">
    <citation type="journal article" date="2014" name="PLoS Genet.">
        <title>The Genome of Spironucleus salmonicida Highlights a Fish Pathogen Adapted to Fluctuating Environments.</title>
        <authorList>
            <person name="Xu F."/>
            <person name="Jerlstrom-Hultqvist J."/>
            <person name="Einarsson E."/>
            <person name="Astvaldsson A."/>
            <person name="Svard S.G."/>
            <person name="Andersson J.O."/>
        </authorList>
    </citation>
    <scope>NUCLEOTIDE SEQUENCE</scope>
    <source>
        <strain evidence="10">ATCC 50377</strain>
    </source>
</reference>
<dbReference type="EMBL" id="AUWU02000004">
    <property type="protein sequence ID" value="KAH0574009.1"/>
    <property type="molecule type" value="Genomic_DNA"/>
</dbReference>
<dbReference type="InterPro" id="IPR000744">
    <property type="entry name" value="NSF_attach"/>
</dbReference>
<keyword evidence="4" id="KW-0931">ER-Golgi transport</keyword>
<keyword evidence="5" id="KW-0653">Protein transport</keyword>
<reference evidence="10" key="2">
    <citation type="submission" date="2020-12" db="EMBL/GenBank/DDBJ databases">
        <title>New Spironucleus salmonicida genome in near-complete chromosomes.</title>
        <authorList>
            <person name="Xu F."/>
            <person name="Kurt Z."/>
            <person name="Jimenez-Gonzalez A."/>
            <person name="Astvaldsson A."/>
            <person name="Andersson J.O."/>
            <person name="Svard S.G."/>
        </authorList>
    </citation>
    <scope>NUCLEOTIDE SEQUENCE</scope>
    <source>
        <strain evidence="10">ATCC 50377</strain>
    </source>
</reference>
<dbReference type="GO" id="GO:0006886">
    <property type="term" value="P:intracellular protein transport"/>
    <property type="evidence" value="ECO:0007669"/>
    <property type="project" value="InterPro"/>
</dbReference>
<gene>
    <name evidence="9" type="ORF">SS50377_11542</name>
    <name evidence="10" type="ORF">SS50377_23944</name>
</gene>
<dbReference type="GO" id="GO:0005483">
    <property type="term" value="F:soluble NSF attachment protein activity"/>
    <property type="evidence" value="ECO:0007669"/>
    <property type="project" value="TreeGrafter"/>
</dbReference>
<keyword evidence="6" id="KW-0472">Membrane</keyword>
<dbReference type="EMBL" id="KI545993">
    <property type="protein sequence ID" value="EST48337.1"/>
    <property type="molecule type" value="Genomic_DNA"/>
</dbReference>
<sequence>MDHLLLAAKALKKTFFHKPEPDEAICHYQDAAQAFRTAKDFKKAAETFEICGDLASNNGDHLTAAVNFKAAAQNFTIENEQARSKKCLEKSIFEWKISGKFTEAARCLVEVGEVDEGVAILLEENKPAQAMTALQEFAELAVENKEYRKAVIIYKQVYKIIEKMGKLLHKLDQVCLCNVILCLKMGDIVSAEQESEYFNDFNSDDCQMAEKLISGVKNKNKEEFDEGKMNTGGRLSVGNVILAVLNDLAKEQEEVECGDVEL</sequence>
<dbReference type="GO" id="GO:0019905">
    <property type="term" value="F:syntaxin binding"/>
    <property type="evidence" value="ECO:0007669"/>
    <property type="project" value="TreeGrafter"/>
</dbReference>
<evidence type="ECO:0000256" key="7">
    <source>
        <dbReference type="ARBA" id="ARBA00040047"/>
    </source>
</evidence>
<keyword evidence="3" id="KW-0813">Transport</keyword>
<dbReference type="GO" id="GO:0016192">
    <property type="term" value="P:vesicle-mediated transport"/>
    <property type="evidence" value="ECO:0007669"/>
    <property type="project" value="UniProtKB-KW"/>
</dbReference>
<protein>
    <recommendedName>
        <fullName evidence="7">Gamma-soluble NSF attachment protein</fullName>
    </recommendedName>
    <alternativeName>
        <fullName evidence="8">N-ethylmaleimide-sensitive factor attachment protein gamma</fullName>
    </alternativeName>
</protein>
<dbReference type="Pfam" id="PF14938">
    <property type="entry name" value="SNAP"/>
    <property type="match status" value="1"/>
</dbReference>
<dbReference type="AlphaFoldDB" id="V6LUN3"/>
<evidence type="ECO:0000256" key="3">
    <source>
        <dbReference type="ARBA" id="ARBA00022448"/>
    </source>
</evidence>
<proteinExistence type="inferred from homology"/>
<dbReference type="SUPFAM" id="SSF48452">
    <property type="entry name" value="TPR-like"/>
    <property type="match status" value="1"/>
</dbReference>
<dbReference type="InterPro" id="IPR011990">
    <property type="entry name" value="TPR-like_helical_dom_sf"/>
</dbReference>
<dbReference type="GO" id="GO:0031201">
    <property type="term" value="C:SNARE complex"/>
    <property type="evidence" value="ECO:0007669"/>
    <property type="project" value="TreeGrafter"/>
</dbReference>